<dbReference type="PANTHER" id="PTHR23132:SF23">
    <property type="entry name" value="D-ALANINE--D-ALANINE LIGASE B"/>
    <property type="match status" value="1"/>
</dbReference>
<name>I2F2J8_9BACT</name>
<dbReference type="EMBL" id="CP003532">
    <property type="protein sequence ID" value="AFK06151.1"/>
    <property type="molecule type" value="Genomic_DNA"/>
</dbReference>
<dbReference type="PROSITE" id="PS00843">
    <property type="entry name" value="DALA_DALA_LIGASE_1"/>
    <property type="match status" value="1"/>
</dbReference>
<dbReference type="NCBIfam" id="TIGR01205">
    <property type="entry name" value="D_ala_D_alaTIGR"/>
    <property type="match status" value="1"/>
</dbReference>
<evidence type="ECO:0000256" key="7">
    <source>
        <dbReference type="ARBA" id="ARBA00022960"/>
    </source>
</evidence>
<dbReference type="InterPro" id="IPR013815">
    <property type="entry name" value="ATP_grasp_subdomain_1"/>
</dbReference>
<dbReference type="Gene3D" id="3.40.50.20">
    <property type="match status" value="1"/>
</dbReference>
<dbReference type="InterPro" id="IPR011095">
    <property type="entry name" value="Dala_Dala_lig_C"/>
</dbReference>
<comment type="similarity">
    <text evidence="2 10">Belongs to the D-alanine--D-alanine ligase family.</text>
</comment>
<comment type="cofactor">
    <cofactor evidence="12">
        <name>Mg(2+)</name>
        <dbReference type="ChEBI" id="CHEBI:18420"/>
    </cofactor>
    <cofactor evidence="12">
        <name>Mn(2+)</name>
        <dbReference type="ChEBI" id="CHEBI:29035"/>
    </cofactor>
    <text evidence="12">Binds 2 magnesium or manganese ions per subunit.</text>
</comment>
<dbReference type="InterPro" id="IPR011127">
    <property type="entry name" value="Dala_Dala_lig_N"/>
</dbReference>
<keyword evidence="4 10" id="KW-0436">Ligase</keyword>
<dbReference type="Gene3D" id="3.30.1490.20">
    <property type="entry name" value="ATP-grasp fold, A domain"/>
    <property type="match status" value="1"/>
</dbReference>
<keyword evidence="5 13" id="KW-0547">Nucleotide-binding</keyword>
<sequence length="305" mass="34015">MSRRIAVVYGGFSSERDVSVKSGSNISKSLERLGAEVIGFDLKRDRIASLLSLKADLFFLALHGKFGEDGTVQGLMELAGLPYTSSDSRTSAVCFDKEITYRLVKAEVDLPLWKKVISEKDLEGWKIFPCVIKPTREGSSIGVFICDDASTLINRTRLLLDVYDSLLLEEYIDGREITVSIIDSREGIKVLPVLEIKPKRRFYDYEAKYTPGLTEFVVPAPIERSTLESIIEKSVAVYKLLGCRDFARVDGILKGGVFYFLEVNTIPGMTDLSDLPMSARAAGMTFDDVVLDIIEAADKRNRRES</sequence>
<dbReference type="Pfam" id="PF01820">
    <property type="entry name" value="Dala_Dala_lig_N"/>
    <property type="match status" value="1"/>
</dbReference>
<feature type="binding site" evidence="12">
    <location>
        <position position="262"/>
    </location>
    <ligand>
        <name>Mg(2+)</name>
        <dbReference type="ChEBI" id="CHEBI:18420"/>
        <label>1</label>
    </ligand>
</feature>
<reference evidence="15 16" key="1">
    <citation type="journal article" date="2012" name="Genome Biol. Evol.">
        <title>Genome Sequence of the Mesophilic Thermotogales Bacterium Mesotoga prima MesG1.Ag.4.2 Reveals the Largest Thermotogales Genome To Date.</title>
        <authorList>
            <person name="Zhaxybayeva O."/>
            <person name="Swithers K.S."/>
            <person name="Foght J."/>
            <person name="Green A.G."/>
            <person name="Bruce D."/>
            <person name="Detter C."/>
            <person name="Han S."/>
            <person name="Teshima H."/>
            <person name="Han J."/>
            <person name="Woyke T."/>
            <person name="Pitluck S."/>
            <person name="Nolan M."/>
            <person name="Ivanova N."/>
            <person name="Pati A."/>
            <person name="Land M.L."/>
            <person name="Dlutek M."/>
            <person name="Doolittle W.F."/>
            <person name="Noll K.M."/>
            <person name="Nesbo C.L."/>
        </authorList>
    </citation>
    <scope>NUCLEOTIDE SEQUENCE [LARGE SCALE GENOMIC DNA]</scope>
    <source>
        <strain evidence="16">mesG1.Ag.4.2</strain>
    </source>
</reference>
<organism evidence="15 16">
    <name type="scientific">Mesotoga prima MesG1.Ag.4.2</name>
    <dbReference type="NCBI Taxonomy" id="660470"/>
    <lineage>
        <taxon>Bacteria</taxon>
        <taxon>Thermotogati</taxon>
        <taxon>Thermotogota</taxon>
        <taxon>Thermotogae</taxon>
        <taxon>Kosmotogales</taxon>
        <taxon>Kosmotogaceae</taxon>
        <taxon>Mesotoga</taxon>
    </lineage>
</organism>
<dbReference type="InterPro" id="IPR000291">
    <property type="entry name" value="D-Ala_lig_Van_CS"/>
</dbReference>
<evidence type="ECO:0000256" key="9">
    <source>
        <dbReference type="ARBA" id="ARBA00023316"/>
    </source>
</evidence>
<feature type="active site" evidence="11">
    <location>
        <position position="139"/>
    </location>
</feature>
<evidence type="ECO:0000259" key="14">
    <source>
        <dbReference type="PROSITE" id="PS50975"/>
    </source>
</evidence>
<evidence type="ECO:0000256" key="1">
    <source>
        <dbReference type="ARBA" id="ARBA00004496"/>
    </source>
</evidence>
<comment type="subcellular location">
    <subcellularLocation>
        <location evidence="1 10">Cytoplasm</location>
    </subcellularLocation>
</comment>
<feature type="binding site" evidence="12">
    <location>
        <position position="250"/>
    </location>
    <ligand>
        <name>Mg(2+)</name>
        <dbReference type="ChEBI" id="CHEBI:18420"/>
        <label>1</label>
    </ligand>
</feature>
<dbReference type="NCBIfam" id="NF002378">
    <property type="entry name" value="PRK01372.1"/>
    <property type="match status" value="1"/>
</dbReference>
<dbReference type="GO" id="GO:0005737">
    <property type="term" value="C:cytoplasm"/>
    <property type="evidence" value="ECO:0007669"/>
    <property type="project" value="UniProtKB-SubCell"/>
</dbReference>
<evidence type="ECO:0000256" key="6">
    <source>
        <dbReference type="ARBA" id="ARBA00022840"/>
    </source>
</evidence>
<evidence type="ECO:0000256" key="5">
    <source>
        <dbReference type="ARBA" id="ARBA00022741"/>
    </source>
</evidence>
<gene>
    <name evidence="10" type="primary">ddl</name>
    <name evidence="15" type="ORF">Theba_0423</name>
</gene>
<dbReference type="GO" id="GO:0005524">
    <property type="term" value="F:ATP binding"/>
    <property type="evidence" value="ECO:0007669"/>
    <property type="project" value="UniProtKB-UniRule"/>
</dbReference>
<dbReference type="PROSITE" id="PS00844">
    <property type="entry name" value="DALA_DALA_LIGASE_2"/>
    <property type="match status" value="1"/>
</dbReference>
<dbReference type="PANTHER" id="PTHR23132">
    <property type="entry name" value="D-ALANINE--D-ALANINE LIGASE"/>
    <property type="match status" value="1"/>
</dbReference>
<dbReference type="RefSeq" id="WP_014730266.1">
    <property type="nucleotide sequence ID" value="NC_017934.1"/>
</dbReference>
<keyword evidence="16" id="KW-1185">Reference proteome</keyword>
<evidence type="ECO:0000256" key="10">
    <source>
        <dbReference type="HAMAP-Rule" id="MF_00047"/>
    </source>
</evidence>
<feature type="active site" evidence="11">
    <location>
        <position position="15"/>
    </location>
</feature>
<dbReference type="GeneID" id="87106276"/>
<dbReference type="UniPathway" id="UPA00219"/>
<comment type="pathway">
    <text evidence="10">Cell wall biogenesis; peptidoglycan biosynthesis.</text>
</comment>
<feature type="active site" evidence="11">
    <location>
        <position position="273"/>
    </location>
</feature>
<keyword evidence="3 10" id="KW-0963">Cytoplasm</keyword>
<dbReference type="EC" id="6.3.2.4" evidence="10"/>
<dbReference type="InterPro" id="IPR016185">
    <property type="entry name" value="PreATP-grasp_dom_sf"/>
</dbReference>
<dbReference type="KEGG" id="mpg:Theba_0423"/>
<feature type="binding site" evidence="12">
    <location>
        <position position="264"/>
    </location>
    <ligand>
        <name>Mg(2+)</name>
        <dbReference type="ChEBI" id="CHEBI:18420"/>
        <label>2</label>
    </ligand>
</feature>
<dbReference type="SUPFAM" id="SSF56059">
    <property type="entry name" value="Glutathione synthetase ATP-binding domain-like"/>
    <property type="match status" value="1"/>
</dbReference>
<dbReference type="Proteomes" id="UP000002881">
    <property type="component" value="Chromosome"/>
</dbReference>
<dbReference type="GO" id="GO:0009252">
    <property type="term" value="P:peptidoglycan biosynthetic process"/>
    <property type="evidence" value="ECO:0007669"/>
    <property type="project" value="UniProtKB-UniRule"/>
</dbReference>
<keyword evidence="6 13" id="KW-0067">ATP-binding</keyword>
<keyword evidence="12" id="KW-0464">Manganese</keyword>
<dbReference type="eggNOG" id="COG1181">
    <property type="taxonomic scope" value="Bacteria"/>
</dbReference>
<dbReference type="InterPro" id="IPR005905">
    <property type="entry name" value="D_ala_D_ala"/>
</dbReference>
<evidence type="ECO:0000256" key="8">
    <source>
        <dbReference type="ARBA" id="ARBA00022984"/>
    </source>
</evidence>
<dbReference type="GO" id="GO:0046872">
    <property type="term" value="F:metal ion binding"/>
    <property type="evidence" value="ECO:0007669"/>
    <property type="project" value="UniProtKB-KW"/>
</dbReference>
<comment type="catalytic activity">
    <reaction evidence="10">
        <text>2 D-alanine + ATP = D-alanyl-D-alanine + ADP + phosphate + H(+)</text>
        <dbReference type="Rhea" id="RHEA:11224"/>
        <dbReference type="ChEBI" id="CHEBI:15378"/>
        <dbReference type="ChEBI" id="CHEBI:30616"/>
        <dbReference type="ChEBI" id="CHEBI:43474"/>
        <dbReference type="ChEBI" id="CHEBI:57416"/>
        <dbReference type="ChEBI" id="CHEBI:57822"/>
        <dbReference type="ChEBI" id="CHEBI:456216"/>
        <dbReference type="EC" id="6.3.2.4"/>
    </reaction>
</comment>
<accession>I2F2J8</accession>
<feature type="domain" description="ATP-grasp" evidence="14">
    <location>
        <begin position="102"/>
        <end position="295"/>
    </location>
</feature>
<protein>
    <recommendedName>
        <fullName evidence="10">D-alanine--D-alanine ligase</fullName>
        <ecNumber evidence="10">6.3.2.4</ecNumber>
    </recommendedName>
    <alternativeName>
        <fullName evidence="10">D-Ala-D-Ala ligase</fullName>
    </alternativeName>
    <alternativeName>
        <fullName evidence="10">D-alanylalanine synthetase</fullName>
    </alternativeName>
</protein>
<keyword evidence="8 10" id="KW-0573">Peptidoglycan synthesis</keyword>
<comment type="function">
    <text evidence="10">Cell wall formation.</text>
</comment>
<evidence type="ECO:0000313" key="15">
    <source>
        <dbReference type="EMBL" id="AFK06151.1"/>
    </source>
</evidence>
<evidence type="ECO:0000256" key="4">
    <source>
        <dbReference type="ARBA" id="ARBA00022598"/>
    </source>
</evidence>
<evidence type="ECO:0000256" key="12">
    <source>
        <dbReference type="PIRSR" id="PIRSR039102-3"/>
    </source>
</evidence>
<dbReference type="InterPro" id="IPR011761">
    <property type="entry name" value="ATP-grasp"/>
</dbReference>
<dbReference type="STRING" id="660470.Theba_0423"/>
<evidence type="ECO:0000256" key="2">
    <source>
        <dbReference type="ARBA" id="ARBA00010871"/>
    </source>
</evidence>
<evidence type="ECO:0000256" key="11">
    <source>
        <dbReference type="PIRSR" id="PIRSR039102-1"/>
    </source>
</evidence>
<dbReference type="PIRSF" id="PIRSF039102">
    <property type="entry name" value="Ddl/VanB"/>
    <property type="match status" value="1"/>
</dbReference>
<evidence type="ECO:0000256" key="3">
    <source>
        <dbReference type="ARBA" id="ARBA00022490"/>
    </source>
</evidence>
<keyword evidence="12" id="KW-0479">Metal-binding</keyword>
<dbReference type="PROSITE" id="PS50975">
    <property type="entry name" value="ATP_GRASP"/>
    <property type="match status" value="1"/>
</dbReference>
<keyword evidence="7 10" id="KW-0133">Cell shape</keyword>
<dbReference type="Pfam" id="PF07478">
    <property type="entry name" value="Dala_Dala_lig_C"/>
    <property type="match status" value="1"/>
</dbReference>
<dbReference type="GO" id="GO:0008716">
    <property type="term" value="F:D-alanine-D-alanine ligase activity"/>
    <property type="evidence" value="ECO:0007669"/>
    <property type="project" value="UniProtKB-UniRule"/>
</dbReference>
<evidence type="ECO:0000256" key="13">
    <source>
        <dbReference type="PROSITE-ProRule" id="PRU00409"/>
    </source>
</evidence>
<proteinExistence type="inferred from homology"/>
<evidence type="ECO:0000313" key="16">
    <source>
        <dbReference type="Proteomes" id="UP000002881"/>
    </source>
</evidence>
<dbReference type="HAMAP" id="MF_00047">
    <property type="entry name" value="Dala_Dala_lig"/>
    <property type="match status" value="1"/>
</dbReference>
<dbReference type="Gene3D" id="3.30.470.20">
    <property type="entry name" value="ATP-grasp fold, B domain"/>
    <property type="match status" value="1"/>
</dbReference>
<keyword evidence="12" id="KW-0460">Magnesium</keyword>
<dbReference type="AlphaFoldDB" id="I2F2J8"/>
<feature type="binding site" evidence="12">
    <location>
        <position position="262"/>
    </location>
    <ligand>
        <name>Mg(2+)</name>
        <dbReference type="ChEBI" id="CHEBI:18420"/>
        <label>2</label>
    </ligand>
</feature>
<dbReference type="HOGENOM" id="CLU_039268_1_1_0"/>
<keyword evidence="9 10" id="KW-0961">Cell wall biogenesis/degradation</keyword>
<dbReference type="GO" id="GO:0071555">
    <property type="term" value="P:cell wall organization"/>
    <property type="evidence" value="ECO:0007669"/>
    <property type="project" value="UniProtKB-KW"/>
</dbReference>
<dbReference type="GO" id="GO:0008360">
    <property type="term" value="P:regulation of cell shape"/>
    <property type="evidence" value="ECO:0007669"/>
    <property type="project" value="UniProtKB-KW"/>
</dbReference>
<dbReference type="SUPFAM" id="SSF52440">
    <property type="entry name" value="PreATP-grasp domain"/>
    <property type="match status" value="1"/>
</dbReference>